<dbReference type="InterPro" id="IPR044152">
    <property type="entry name" value="YqjM-like"/>
</dbReference>
<gene>
    <name evidence="7" type="ORF">DAEQUDRAFT_770729</name>
</gene>
<evidence type="ECO:0000256" key="5">
    <source>
        <dbReference type="ARBA" id="ARBA00023002"/>
    </source>
</evidence>
<dbReference type="Pfam" id="PF00724">
    <property type="entry name" value="Oxidored_FMN"/>
    <property type="match status" value="1"/>
</dbReference>
<dbReference type="STRING" id="1314783.A0A165KLY1"/>
<evidence type="ECO:0000256" key="1">
    <source>
        <dbReference type="ARBA" id="ARBA00001917"/>
    </source>
</evidence>
<name>A0A165KLY1_9APHY</name>
<dbReference type="GO" id="GO:0010181">
    <property type="term" value="F:FMN binding"/>
    <property type="evidence" value="ECO:0007669"/>
    <property type="project" value="InterPro"/>
</dbReference>
<evidence type="ECO:0000313" key="7">
    <source>
        <dbReference type="EMBL" id="KZT63308.1"/>
    </source>
</evidence>
<dbReference type="OrthoDB" id="1663137at2759"/>
<evidence type="ECO:0000259" key="6">
    <source>
        <dbReference type="Pfam" id="PF00724"/>
    </source>
</evidence>
<feature type="domain" description="NADH:flavin oxidoreductase/NADH oxidase N-terminal" evidence="6">
    <location>
        <begin position="38"/>
        <end position="377"/>
    </location>
</feature>
<dbReference type="InterPro" id="IPR013785">
    <property type="entry name" value="Aldolase_TIM"/>
</dbReference>
<keyword evidence="5" id="KW-0560">Oxidoreductase</keyword>
<proteinExistence type="predicted"/>
<accession>A0A165KLY1</accession>
<keyword evidence="4" id="KW-0521">NADP</keyword>
<sequence>MKDIVVAGAPNVSFFTPAQDPPVGTALDPQPDGKPIPKLFKPIQIRGLRLQNRVLVTIGLHSSPPWSAATDGKVTQYHKTHIGGILTFGPGLSFIEGASITPEGRGVPQDLGLWDDSQIEPLRELVEYAHSQSQKIGIQLNHTGRKGSTAVGGWPDELLAPSAIPYSAGTPVPKELDEGGIERIKRAWVDAAVRALKAGVDAITIHGAHGYLLHQFMSPVTNKRTDEYGGSFENRTRLAVEIVDAVRGVMPKDMPLFFRVSATDWLEEVVPDEPSWRVEDTIRLAEVLADHGVDVYDVSSAGLDPRQKIIFGEPAYQARFAAEVKKAVGDRMLVASVSGIKDGHIAQDVMQREIDMVLVGRQFLRDHQTVWKFAEQLGVAVKLPNQVDWVFAGRDSQRVKKNEVSTKQAAAKED</sequence>
<organism evidence="7 8">
    <name type="scientific">Daedalea quercina L-15889</name>
    <dbReference type="NCBI Taxonomy" id="1314783"/>
    <lineage>
        <taxon>Eukaryota</taxon>
        <taxon>Fungi</taxon>
        <taxon>Dikarya</taxon>
        <taxon>Basidiomycota</taxon>
        <taxon>Agaricomycotina</taxon>
        <taxon>Agaricomycetes</taxon>
        <taxon>Polyporales</taxon>
        <taxon>Fomitopsis</taxon>
    </lineage>
</organism>
<keyword evidence="3" id="KW-0288">FMN</keyword>
<keyword evidence="8" id="KW-1185">Reference proteome</keyword>
<evidence type="ECO:0000256" key="2">
    <source>
        <dbReference type="ARBA" id="ARBA00022630"/>
    </source>
</evidence>
<protein>
    <submittedName>
        <fullName evidence="7">FMN-linked oxidoreductase</fullName>
    </submittedName>
</protein>
<dbReference type="EMBL" id="KV429198">
    <property type="protein sequence ID" value="KZT63308.1"/>
    <property type="molecule type" value="Genomic_DNA"/>
</dbReference>
<evidence type="ECO:0000256" key="3">
    <source>
        <dbReference type="ARBA" id="ARBA00022643"/>
    </source>
</evidence>
<comment type="cofactor">
    <cofactor evidence="1">
        <name>FMN</name>
        <dbReference type="ChEBI" id="CHEBI:58210"/>
    </cofactor>
</comment>
<reference evidence="7 8" key="1">
    <citation type="journal article" date="2016" name="Mol. Biol. Evol.">
        <title>Comparative Genomics of Early-Diverging Mushroom-Forming Fungi Provides Insights into the Origins of Lignocellulose Decay Capabilities.</title>
        <authorList>
            <person name="Nagy L.G."/>
            <person name="Riley R."/>
            <person name="Tritt A."/>
            <person name="Adam C."/>
            <person name="Daum C."/>
            <person name="Floudas D."/>
            <person name="Sun H."/>
            <person name="Yadav J.S."/>
            <person name="Pangilinan J."/>
            <person name="Larsson K.H."/>
            <person name="Matsuura K."/>
            <person name="Barry K."/>
            <person name="Labutti K."/>
            <person name="Kuo R."/>
            <person name="Ohm R.A."/>
            <person name="Bhattacharya S.S."/>
            <person name="Shirouzu T."/>
            <person name="Yoshinaga Y."/>
            <person name="Martin F.M."/>
            <person name="Grigoriev I.V."/>
            <person name="Hibbett D.S."/>
        </authorList>
    </citation>
    <scope>NUCLEOTIDE SEQUENCE [LARGE SCALE GENOMIC DNA]</scope>
    <source>
        <strain evidence="7 8">L-15889</strain>
    </source>
</reference>
<dbReference type="PANTHER" id="PTHR43303">
    <property type="entry name" value="NADPH DEHYDROGENASE C23G7.10C-RELATED"/>
    <property type="match status" value="1"/>
</dbReference>
<dbReference type="GO" id="GO:0050661">
    <property type="term" value="F:NADP binding"/>
    <property type="evidence" value="ECO:0007669"/>
    <property type="project" value="InterPro"/>
</dbReference>
<dbReference type="AlphaFoldDB" id="A0A165KLY1"/>
<dbReference type="InterPro" id="IPR001155">
    <property type="entry name" value="OxRdtase_FMN_N"/>
</dbReference>
<evidence type="ECO:0000256" key="4">
    <source>
        <dbReference type="ARBA" id="ARBA00022857"/>
    </source>
</evidence>
<dbReference type="SUPFAM" id="SSF51395">
    <property type="entry name" value="FMN-linked oxidoreductases"/>
    <property type="match status" value="1"/>
</dbReference>
<keyword evidence="2" id="KW-0285">Flavoprotein</keyword>
<dbReference type="Gene3D" id="3.20.20.70">
    <property type="entry name" value="Aldolase class I"/>
    <property type="match status" value="1"/>
</dbReference>
<dbReference type="Proteomes" id="UP000076727">
    <property type="component" value="Unassembled WGS sequence"/>
</dbReference>
<dbReference type="PANTHER" id="PTHR43303:SF4">
    <property type="entry name" value="NADPH DEHYDROGENASE C23G7.10C-RELATED"/>
    <property type="match status" value="1"/>
</dbReference>
<evidence type="ECO:0000313" key="8">
    <source>
        <dbReference type="Proteomes" id="UP000076727"/>
    </source>
</evidence>
<dbReference type="GO" id="GO:0003959">
    <property type="term" value="F:NADPH dehydrogenase activity"/>
    <property type="evidence" value="ECO:0007669"/>
    <property type="project" value="InterPro"/>
</dbReference>